<evidence type="ECO:0008006" key="3">
    <source>
        <dbReference type="Google" id="ProtNLM"/>
    </source>
</evidence>
<accession>A0AA89BS20</accession>
<dbReference type="PANTHER" id="PTHR24024">
    <property type="entry name" value="PULMONARY SURFACTANT-ASSOCIATED PROTEIN A"/>
    <property type="match status" value="1"/>
</dbReference>
<sequence length="135" mass="14332">MPHDPQFLGSLSGSYVNIYGGEYESSNFGDTRLSDGNDIPCAVCQSKRGVQKMVIPAKIKCPESWTKQYAGYLATSYGSKAAAEYICMDQNPTAAHGGHQDNEGAMVIPVKAACGALPCPPYKSGDTITCVVCTK</sequence>
<protein>
    <recommendedName>
        <fullName evidence="3">Short-chain collagen C4-like</fullName>
    </recommendedName>
</protein>
<dbReference type="InterPro" id="IPR051077">
    <property type="entry name" value="Ca-dependent_lectin"/>
</dbReference>
<dbReference type="AlphaFoldDB" id="A0AA89BS20"/>
<comment type="caution">
    <text evidence="1">The sequence shown here is derived from an EMBL/GenBank/DDBJ whole genome shotgun (WGS) entry which is preliminary data.</text>
</comment>
<gene>
    <name evidence="1" type="ORF">FSP39_000892</name>
</gene>
<proteinExistence type="predicted"/>
<dbReference type="Proteomes" id="UP001186944">
    <property type="component" value="Unassembled WGS sequence"/>
</dbReference>
<dbReference type="PANTHER" id="PTHR24024:SF18">
    <property type="entry name" value="SHORT-CHAIN COLLAGEN C4-LIKE"/>
    <property type="match status" value="1"/>
</dbReference>
<evidence type="ECO:0000313" key="2">
    <source>
        <dbReference type="Proteomes" id="UP001186944"/>
    </source>
</evidence>
<reference evidence="1" key="1">
    <citation type="submission" date="2019-08" db="EMBL/GenBank/DDBJ databases">
        <title>The improved chromosome-level genome for the pearl oyster Pinctada fucata martensii using PacBio sequencing and Hi-C.</title>
        <authorList>
            <person name="Zheng Z."/>
        </authorList>
    </citation>
    <scope>NUCLEOTIDE SEQUENCE</scope>
    <source>
        <strain evidence="1">ZZ-2019</strain>
        <tissue evidence="1">Adductor muscle</tissue>
    </source>
</reference>
<keyword evidence="2" id="KW-1185">Reference proteome</keyword>
<dbReference type="GO" id="GO:0005615">
    <property type="term" value="C:extracellular space"/>
    <property type="evidence" value="ECO:0007669"/>
    <property type="project" value="TreeGrafter"/>
</dbReference>
<organism evidence="1 2">
    <name type="scientific">Pinctada imbricata</name>
    <name type="common">Atlantic pearl-oyster</name>
    <name type="synonym">Pinctada martensii</name>
    <dbReference type="NCBI Taxonomy" id="66713"/>
    <lineage>
        <taxon>Eukaryota</taxon>
        <taxon>Metazoa</taxon>
        <taxon>Spiralia</taxon>
        <taxon>Lophotrochozoa</taxon>
        <taxon>Mollusca</taxon>
        <taxon>Bivalvia</taxon>
        <taxon>Autobranchia</taxon>
        <taxon>Pteriomorphia</taxon>
        <taxon>Pterioida</taxon>
        <taxon>Pterioidea</taxon>
        <taxon>Pteriidae</taxon>
        <taxon>Pinctada</taxon>
    </lineage>
</organism>
<name>A0AA89BS20_PINIB</name>
<evidence type="ECO:0000313" key="1">
    <source>
        <dbReference type="EMBL" id="KAK3089109.1"/>
    </source>
</evidence>
<dbReference type="EMBL" id="VSWD01000010">
    <property type="protein sequence ID" value="KAK3089109.1"/>
    <property type="molecule type" value="Genomic_DNA"/>
</dbReference>